<feature type="compositionally biased region" description="Basic and acidic residues" evidence="1">
    <location>
        <begin position="87"/>
        <end position="101"/>
    </location>
</feature>
<dbReference type="OrthoDB" id="3859698at2759"/>
<evidence type="ECO:0000313" key="3">
    <source>
        <dbReference type="Proteomes" id="UP000027730"/>
    </source>
</evidence>
<dbReference type="RefSeq" id="XP_013425588.1">
    <property type="nucleotide sequence ID" value="XM_013570134.1"/>
</dbReference>
<dbReference type="GeneID" id="25413879"/>
<evidence type="ECO:0000256" key="1">
    <source>
        <dbReference type="SAM" id="MobiDB-lite"/>
    </source>
</evidence>
<proteinExistence type="predicted"/>
<sequence length="101" mass="11296">MIAMRDTIAFTDQARFDSFMNQHRNGNTMTSYDLIDGNVQIRIVRSKTLEILAEATFADSGLAKQLLVKMGDAAKKVQNTRANVTERGIHSTPEPEREVVV</sequence>
<accession>A0A074WEG7</accession>
<gene>
    <name evidence="2" type="ORF">M436DRAFT_65538</name>
</gene>
<dbReference type="EMBL" id="KL584714">
    <property type="protein sequence ID" value="KEQ71408.1"/>
    <property type="molecule type" value="Genomic_DNA"/>
</dbReference>
<dbReference type="AlphaFoldDB" id="A0A074WEG7"/>
<name>A0A074WEG7_9PEZI</name>
<feature type="region of interest" description="Disordered" evidence="1">
    <location>
        <begin position="81"/>
        <end position="101"/>
    </location>
</feature>
<keyword evidence="3" id="KW-1185">Reference proteome</keyword>
<protein>
    <submittedName>
        <fullName evidence="2">Uncharacterized protein</fullName>
    </submittedName>
</protein>
<evidence type="ECO:0000313" key="2">
    <source>
        <dbReference type="EMBL" id="KEQ71408.1"/>
    </source>
</evidence>
<reference evidence="2 3" key="1">
    <citation type="journal article" date="2014" name="BMC Genomics">
        <title>Genome sequencing of four Aureobasidium pullulans varieties: biotechnological potential, stress tolerance, and description of new species.</title>
        <authorList>
            <person name="Gostin Ar C."/>
            <person name="Ohm R.A."/>
            <person name="Kogej T."/>
            <person name="Sonjak S."/>
            <person name="Turk M."/>
            <person name="Zajc J."/>
            <person name="Zalar P."/>
            <person name="Grube M."/>
            <person name="Sun H."/>
            <person name="Han J."/>
            <person name="Sharma A."/>
            <person name="Chiniquy J."/>
            <person name="Ngan C.Y."/>
            <person name="Lipzen A."/>
            <person name="Barry K."/>
            <person name="Grigoriev I.V."/>
            <person name="Gunde-Cimerman N."/>
        </authorList>
    </citation>
    <scope>NUCLEOTIDE SEQUENCE [LARGE SCALE GENOMIC DNA]</scope>
    <source>
        <strain evidence="2 3">CBS 147.97</strain>
    </source>
</reference>
<dbReference type="HOGENOM" id="CLU_2305511_0_0_1"/>
<dbReference type="Proteomes" id="UP000027730">
    <property type="component" value="Unassembled WGS sequence"/>
</dbReference>
<organism evidence="2 3">
    <name type="scientific">Aureobasidium namibiae CBS 147.97</name>
    <dbReference type="NCBI Taxonomy" id="1043004"/>
    <lineage>
        <taxon>Eukaryota</taxon>
        <taxon>Fungi</taxon>
        <taxon>Dikarya</taxon>
        <taxon>Ascomycota</taxon>
        <taxon>Pezizomycotina</taxon>
        <taxon>Dothideomycetes</taxon>
        <taxon>Dothideomycetidae</taxon>
        <taxon>Dothideales</taxon>
        <taxon>Saccotheciaceae</taxon>
        <taxon>Aureobasidium</taxon>
    </lineage>
</organism>